<dbReference type="Gene3D" id="1.10.3680.10">
    <property type="entry name" value="TerB-like"/>
    <property type="match status" value="1"/>
</dbReference>
<dbReference type="InterPro" id="IPR050352">
    <property type="entry name" value="ABCG_transporters"/>
</dbReference>
<dbReference type="GO" id="GO:0016020">
    <property type="term" value="C:membrane"/>
    <property type="evidence" value="ECO:0007669"/>
    <property type="project" value="UniProtKB-SubCell"/>
</dbReference>
<dbReference type="InterPro" id="IPR027417">
    <property type="entry name" value="P-loop_NTPase"/>
</dbReference>
<evidence type="ECO:0000256" key="3">
    <source>
        <dbReference type="ARBA" id="ARBA00022692"/>
    </source>
</evidence>
<feature type="transmembrane region" description="Helical" evidence="8">
    <location>
        <begin position="586"/>
        <end position="607"/>
    </location>
</feature>
<evidence type="ECO:0000256" key="6">
    <source>
        <dbReference type="ARBA" id="ARBA00022989"/>
    </source>
</evidence>
<dbReference type="InterPro" id="IPR029024">
    <property type="entry name" value="TerB-like"/>
</dbReference>
<dbReference type="PROSITE" id="PS50893">
    <property type="entry name" value="ABC_TRANSPORTER_2"/>
    <property type="match status" value="1"/>
</dbReference>
<proteinExistence type="predicted"/>
<dbReference type="SUPFAM" id="SSF52540">
    <property type="entry name" value="P-loop containing nucleoside triphosphate hydrolases"/>
    <property type="match status" value="1"/>
</dbReference>
<evidence type="ECO:0000256" key="1">
    <source>
        <dbReference type="ARBA" id="ARBA00004141"/>
    </source>
</evidence>
<evidence type="ECO:0000256" key="7">
    <source>
        <dbReference type="ARBA" id="ARBA00023136"/>
    </source>
</evidence>
<evidence type="ECO:0000313" key="10">
    <source>
        <dbReference type="EMBL" id="SKB81357.1"/>
    </source>
</evidence>
<keyword evidence="2" id="KW-0813">Transport</keyword>
<feature type="transmembrane region" description="Helical" evidence="8">
    <location>
        <begin position="986"/>
        <end position="1006"/>
    </location>
</feature>
<dbReference type="STRING" id="889453.SAMN03080601_01276"/>
<evidence type="ECO:0000313" key="11">
    <source>
        <dbReference type="Proteomes" id="UP000191055"/>
    </source>
</evidence>
<keyword evidence="11" id="KW-1185">Reference proteome</keyword>
<keyword evidence="4" id="KW-0547">Nucleotide-binding</keyword>
<gene>
    <name evidence="10" type="ORF">SAMN03080601_01276</name>
</gene>
<dbReference type="GO" id="GO:0016887">
    <property type="term" value="F:ATP hydrolysis activity"/>
    <property type="evidence" value="ECO:0007669"/>
    <property type="project" value="InterPro"/>
</dbReference>
<feature type="domain" description="ABC transporter" evidence="9">
    <location>
        <begin position="253"/>
        <end position="492"/>
    </location>
</feature>
<organism evidence="10 11">
    <name type="scientific">Alkalitalea saponilacus</name>
    <dbReference type="NCBI Taxonomy" id="889453"/>
    <lineage>
        <taxon>Bacteria</taxon>
        <taxon>Pseudomonadati</taxon>
        <taxon>Bacteroidota</taxon>
        <taxon>Bacteroidia</taxon>
        <taxon>Marinilabiliales</taxon>
        <taxon>Marinilabiliaceae</taxon>
        <taxon>Alkalitalea</taxon>
    </lineage>
</organism>
<dbReference type="Pfam" id="PF00005">
    <property type="entry name" value="ABC_tran"/>
    <property type="match status" value="1"/>
</dbReference>
<dbReference type="InterPro" id="IPR003593">
    <property type="entry name" value="AAA+_ATPase"/>
</dbReference>
<dbReference type="SMART" id="SM00382">
    <property type="entry name" value="AAA"/>
    <property type="match status" value="1"/>
</dbReference>
<dbReference type="PANTHER" id="PTHR48041:SF139">
    <property type="entry name" value="PROTEIN SCARLET"/>
    <property type="match status" value="1"/>
</dbReference>
<dbReference type="InterPro" id="IPR003439">
    <property type="entry name" value="ABC_transporter-like_ATP-bd"/>
</dbReference>
<keyword evidence="6 8" id="KW-1133">Transmembrane helix</keyword>
<evidence type="ECO:0000259" key="9">
    <source>
        <dbReference type="PROSITE" id="PS50893"/>
    </source>
</evidence>
<dbReference type="AlphaFoldDB" id="A0A1T5EBE0"/>
<dbReference type="GO" id="GO:0005524">
    <property type="term" value="F:ATP binding"/>
    <property type="evidence" value="ECO:0007669"/>
    <property type="project" value="UniProtKB-KW"/>
</dbReference>
<evidence type="ECO:0000256" key="8">
    <source>
        <dbReference type="SAM" id="Phobius"/>
    </source>
</evidence>
<dbReference type="SUPFAM" id="SSF158682">
    <property type="entry name" value="TerB-like"/>
    <property type="match status" value="1"/>
</dbReference>
<evidence type="ECO:0000256" key="4">
    <source>
        <dbReference type="ARBA" id="ARBA00022741"/>
    </source>
</evidence>
<dbReference type="Pfam" id="PF01061">
    <property type="entry name" value="ABC2_membrane"/>
    <property type="match status" value="1"/>
</dbReference>
<reference evidence="10 11" key="1">
    <citation type="submission" date="2017-02" db="EMBL/GenBank/DDBJ databases">
        <authorList>
            <person name="Peterson S.W."/>
        </authorList>
    </citation>
    <scope>NUCLEOTIDE SEQUENCE [LARGE SCALE GENOMIC DNA]</scope>
    <source>
        <strain evidence="10 11">DSM 24412</strain>
    </source>
</reference>
<dbReference type="InterPro" id="IPR017871">
    <property type="entry name" value="ABC_transporter-like_CS"/>
</dbReference>
<sequence length="1024" mass="118044">MSEEILKALMQLFGLLTKQDGGVGSNETEYVRMFLKQQLSSDAVEEYFALFLKHSAKAKSDDSDGEEEGGKVKLTSMKDSVRILGICKKINKQLNREQKIVVLVRLYELISMDMKFTEQRMAIINTVADVFKIPKNEVSAVENFILHNDPVKLDHQDFMLVNDQEQSGTQNKHIQTSGLSGSIIILRIKSADLYFMRYTGDQEIFLNGLVINKTRIYLFPKGSFIRVPKGKPVYYTDVAGHFLTDSAANKISYEVNNVLFRFKNGAVGLRNINIAEEQGRLIGIMGASGAGKTTLLNVLSGIEAPTEGEVLINGFNLHTEKDQIEGVIGLIPQDDLLIEELTVFENLYYNAKLCFKDKKEEEINSLVDDTLQSLGLYERRHLKVGSPLNKMISGGQRKRLNIALELIREPGILFVDEPTSGLSSRDSENVMNLLRELALKGKLIYVVIHQPSSDIYKMFDKMYILDTGGYPVYYGNPGESLIYFKQLDAQINSDQGECPTCGNLNPELIFNIIDASVIDEYGNYTNKRKVSPEEWHDHFKQENPIPEIKRVETQPPKSLNIPSWFNQFKIYTLRDFFSKISNKQYIILNLLEAPFLGFILAYLIRYIADPTSNIYIFRENENIPPYIFMGIVVALFFGLIVSAEEIFKDAKILKRESFLKLSRSSYLASKILLLFTISAIQMVLFVFVGNYILGIQNMYFEFWLALFSISAFANILGLILSASFNSIVTIYILIPLVMIPQMVLGGAMFTFDKLNKDFTSVDKVPAIAEFMPSRYVYEGLIVHQYKHNNFKRNSFEIEMQESHADYKNVHYIPELRQIIDQTSVHIMDEKPRDDRQFVNNVRLLFNELSKEMRRVPEIEFNFIDQLNPENYSVSVANKAHEYVNALSAHYRAMFSRANTLKDQFITLNMNQDPDRFNQIKDDHYNESISSIVRREFERNKILRQDNELVQMADPIYQMPEPDYFWSFRTHFFAPMKHFGGRFYETLWFNVAMVWVLTILLYIVLYFDLLKRGIDYFGSIKLRKK</sequence>
<keyword evidence="3 8" id="KW-0812">Transmembrane</keyword>
<dbReference type="InterPro" id="IPR013525">
    <property type="entry name" value="ABC2_TM"/>
</dbReference>
<accession>A0A1T5EBE0</accession>
<dbReference type="Gene3D" id="3.40.50.300">
    <property type="entry name" value="P-loop containing nucleotide triphosphate hydrolases"/>
    <property type="match status" value="1"/>
</dbReference>
<comment type="subcellular location">
    <subcellularLocation>
        <location evidence="1">Membrane</location>
        <topology evidence="1">Multi-pass membrane protein</topology>
    </subcellularLocation>
</comment>
<name>A0A1T5EBE0_9BACT</name>
<keyword evidence="5" id="KW-0067">ATP-binding</keyword>
<evidence type="ECO:0000256" key="5">
    <source>
        <dbReference type="ARBA" id="ARBA00022840"/>
    </source>
</evidence>
<feature type="transmembrane region" description="Helical" evidence="8">
    <location>
        <begin position="627"/>
        <end position="647"/>
    </location>
</feature>
<feature type="transmembrane region" description="Helical" evidence="8">
    <location>
        <begin position="727"/>
        <end position="751"/>
    </location>
</feature>
<dbReference type="RefSeq" id="WP_232468427.1">
    <property type="nucleotide sequence ID" value="NZ_CP021904.1"/>
</dbReference>
<dbReference type="PROSITE" id="PS00211">
    <property type="entry name" value="ABC_TRANSPORTER_1"/>
    <property type="match status" value="1"/>
</dbReference>
<protein>
    <submittedName>
        <fullName evidence="10">ABC-type multidrug transport system, ATPase component</fullName>
    </submittedName>
</protein>
<dbReference type="GO" id="GO:0140359">
    <property type="term" value="F:ABC-type transporter activity"/>
    <property type="evidence" value="ECO:0007669"/>
    <property type="project" value="InterPro"/>
</dbReference>
<dbReference type="Proteomes" id="UP000191055">
    <property type="component" value="Unassembled WGS sequence"/>
</dbReference>
<evidence type="ECO:0000256" key="2">
    <source>
        <dbReference type="ARBA" id="ARBA00022448"/>
    </source>
</evidence>
<keyword evidence="7 8" id="KW-0472">Membrane</keyword>
<dbReference type="PANTHER" id="PTHR48041">
    <property type="entry name" value="ABC TRANSPORTER G FAMILY MEMBER 28"/>
    <property type="match status" value="1"/>
</dbReference>
<dbReference type="EMBL" id="FUYV01000005">
    <property type="protein sequence ID" value="SKB81357.1"/>
    <property type="molecule type" value="Genomic_DNA"/>
</dbReference>
<feature type="transmembrane region" description="Helical" evidence="8">
    <location>
        <begin position="667"/>
        <end position="693"/>
    </location>
</feature>
<feature type="transmembrane region" description="Helical" evidence="8">
    <location>
        <begin position="699"/>
        <end position="720"/>
    </location>
</feature>